<proteinExistence type="predicted"/>
<dbReference type="GO" id="GO:0016987">
    <property type="term" value="F:sigma factor activity"/>
    <property type="evidence" value="ECO:0007669"/>
    <property type="project" value="InterPro"/>
</dbReference>
<feature type="compositionally biased region" description="Basic and acidic residues" evidence="1">
    <location>
        <begin position="83"/>
        <end position="92"/>
    </location>
</feature>
<dbReference type="SUPFAM" id="SSF88659">
    <property type="entry name" value="Sigma3 and sigma4 domains of RNA polymerase sigma factors"/>
    <property type="match status" value="1"/>
</dbReference>
<feature type="domain" description="RNA polymerase sigma factor 70 region 4 type 2" evidence="2">
    <location>
        <begin position="137"/>
        <end position="179"/>
    </location>
</feature>
<evidence type="ECO:0000313" key="3">
    <source>
        <dbReference type="EMBL" id="EMZ31518.1"/>
    </source>
</evidence>
<feature type="region of interest" description="Disordered" evidence="1">
    <location>
        <begin position="83"/>
        <end position="109"/>
    </location>
</feature>
<dbReference type="EMBL" id="AQFT01000047">
    <property type="protein sequence ID" value="EMZ31518.1"/>
    <property type="molecule type" value="Genomic_DNA"/>
</dbReference>
<organism evidence="3 4">
    <name type="scientific">Eubacterium plexicaudatum ASF492</name>
    <dbReference type="NCBI Taxonomy" id="1235802"/>
    <lineage>
        <taxon>Bacteria</taxon>
        <taxon>Bacillati</taxon>
        <taxon>Bacillota</taxon>
        <taxon>Clostridia</taxon>
        <taxon>Eubacteriales</taxon>
        <taxon>Eubacteriaceae</taxon>
        <taxon>Eubacterium</taxon>
    </lineage>
</organism>
<accession>N2AYJ9</accession>
<dbReference type="InterPro" id="IPR036388">
    <property type="entry name" value="WH-like_DNA-bd_sf"/>
</dbReference>
<dbReference type="GO" id="GO:0006352">
    <property type="term" value="P:DNA-templated transcription initiation"/>
    <property type="evidence" value="ECO:0007669"/>
    <property type="project" value="InterPro"/>
</dbReference>
<dbReference type="Gene3D" id="1.10.10.10">
    <property type="entry name" value="Winged helix-like DNA-binding domain superfamily/Winged helix DNA-binding domain"/>
    <property type="match status" value="1"/>
</dbReference>
<keyword evidence="4" id="KW-1185">Reference proteome</keyword>
<gene>
    <name evidence="3" type="ORF">C823_01555</name>
</gene>
<dbReference type="AlphaFoldDB" id="N2AYJ9"/>
<dbReference type="InterPro" id="IPR013249">
    <property type="entry name" value="RNA_pol_sigma70_r4_t2"/>
</dbReference>
<dbReference type="HOGENOM" id="CLU_103630_0_0_9"/>
<evidence type="ECO:0000259" key="2">
    <source>
        <dbReference type="Pfam" id="PF08281"/>
    </source>
</evidence>
<name>N2AYJ9_9FIRM</name>
<sequence>MKIRILYEEDIKNGVPHYTTVEIPDGDYMTVLEQDYQMRLADAPEGKKDKVKRCGTLQELYDRLNKETYNGWHRHDRHTLGDAVPKRLDGRKGYARPASDEESPAGDAIDLFSDSAGEAAKERREDYEAVCAMLRRHLKPDQAEILIAVHIEGVPKQEYAARLGITPSAVSHRLKTAEKNFRKIFPIPSSFDPSRG</sequence>
<dbReference type="PATRIC" id="fig|1235802.3.peg.1654"/>
<evidence type="ECO:0000313" key="4">
    <source>
        <dbReference type="Proteomes" id="UP000012589"/>
    </source>
</evidence>
<evidence type="ECO:0000256" key="1">
    <source>
        <dbReference type="SAM" id="MobiDB-lite"/>
    </source>
</evidence>
<protein>
    <submittedName>
        <fullName evidence="3">Sigma-70 family RNA polymerase sigma factor</fullName>
    </submittedName>
</protein>
<dbReference type="Pfam" id="PF08281">
    <property type="entry name" value="Sigma70_r4_2"/>
    <property type="match status" value="1"/>
</dbReference>
<reference evidence="3 4" key="1">
    <citation type="journal article" date="2014" name="Genome Announc.">
        <title>Draft genome sequences of the altered schaedler flora, a defined bacterial community from gnotobiotic mice.</title>
        <authorList>
            <person name="Wannemuehler M.J."/>
            <person name="Overstreet A.M."/>
            <person name="Ward D.V."/>
            <person name="Phillips G.J."/>
        </authorList>
    </citation>
    <scope>NUCLEOTIDE SEQUENCE [LARGE SCALE GENOMIC DNA]</scope>
    <source>
        <strain evidence="3 4">ASF492</strain>
    </source>
</reference>
<comment type="caution">
    <text evidence="3">The sequence shown here is derived from an EMBL/GenBank/DDBJ whole genome shotgun (WGS) entry which is preliminary data.</text>
</comment>
<dbReference type="Proteomes" id="UP000012589">
    <property type="component" value="Unassembled WGS sequence"/>
</dbReference>
<dbReference type="STRING" id="1235802.C823_01555"/>
<dbReference type="OrthoDB" id="1656210at2"/>
<dbReference type="InterPro" id="IPR013324">
    <property type="entry name" value="RNA_pol_sigma_r3/r4-like"/>
</dbReference>
<dbReference type="eggNOG" id="COG1595">
    <property type="taxonomic scope" value="Bacteria"/>
</dbReference>
<dbReference type="GO" id="GO:0003677">
    <property type="term" value="F:DNA binding"/>
    <property type="evidence" value="ECO:0007669"/>
    <property type="project" value="InterPro"/>
</dbReference>